<dbReference type="EMBL" id="CVMT01000002">
    <property type="protein sequence ID" value="CRG85252.1"/>
    <property type="molecule type" value="Genomic_DNA"/>
</dbReference>
<evidence type="ECO:0000313" key="2">
    <source>
        <dbReference type="EMBL" id="CRG85252.1"/>
    </source>
</evidence>
<feature type="region of interest" description="Disordered" evidence="1">
    <location>
        <begin position="29"/>
        <end position="109"/>
    </location>
</feature>
<name>A0A0U1LQ13_TALIS</name>
<protein>
    <recommendedName>
        <fullName evidence="4">Calcofluor white hypersensitive protein</fullName>
    </recommendedName>
</protein>
<dbReference type="OMA" id="KHQMRID"/>
<evidence type="ECO:0008006" key="4">
    <source>
        <dbReference type="Google" id="ProtNLM"/>
    </source>
</evidence>
<dbReference type="Proteomes" id="UP000054383">
    <property type="component" value="Unassembled WGS sequence"/>
</dbReference>
<dbReference type="AlphaFoldDB" id="A0A0U1LQ13"/>
<organism evidence="2 3">
    <name type="scientific">Talaromyces islandicus</name>
    <name type="common">Penicillium islandicum</name>
    <dbReference type="NCBI Taxonomy" id="28573"/>
    <lineage>
        <taxon>Eukaryota</taxon>
        <taxon>Fungi</taxon>
        <taxon>Dikarya</taxon>
        <taxon>Ascomycota</taxon>
        <taxon>Pezizomycotina</taxon>
        <taxon>Eurotiomycetes</taxon>
        <taxon>Eurotiomycetidae</taxon>
        <taxon>Eurotiales</taxon>
        <taxon>Trichocomaceae</taxon>
        <taxon>Talaromyces</taxon>
        <taxon>Talaromyces sect. Islandici</taxon>
    </lineage>
</organism>
<accession>A0A0U1LQ13</accession>
<evidence type="ECO:0000256" key="1">
    <source>
        <dbReference type="SAM" id="MobiDB-lite"/>
    </source>
</evidence>
<feature type="compositionally biased region" description="Basic and acidic residues" evidence="1">
    <location>
        <begin position="76"/>
        <end position="109"/>
    </location>
</feature>
<proteinExistence type="predicted"/>
<sequence>MSKSRVPLYAGLAVAGAGGYYLYKSGGDPNAAAKKARVDAESAKRQLQRGGNDTKGSNAAQQASNYIDETLQTARAKAEKGTDDLRQQAKESIDRVDQIRQDTARGVDQVDRKIEDKAAEAKKSVGGWFGGK</sequence>
<feature type="compositionally biased region" description="Polar residues" evidence="1">
    <location>
        <begin position="49"/>
        <end position="73"/>
    </location>
</feature>
<dbReference type="OrthoDB" id="5355126at2759"/>
<reference evidence="2 3" key="1">
    <citation type="submission" date="2015-04" db="EMBL/GenBank/DDBJ databases">
        <authorList>
            <person name="Syromyatnikov M.Y."/>
            <person name="Popov V.N."/>
        </authorList>
    </citation>
    <scope>NUCLEOTIDE SEQUENCE [LARGE SCALE GENOMIC DNA]</scope>
    <source>
        <strain evidence="2">WF-38-12</strain>
    </source>
</reference>
<evidence type="ECO:0000313" key="3">
    <source>
        <dbReference type="Proteomes" id="UP000054383"/>
    </source>
</evidence>
<gene>
    <name evidence="2" type="ORF">PISL3812_02361</name>
</gene>
<keyword evidence="3" id="KW-1185">Reference proteome</keyword>